<dbReference type="PANTHER" id="PTHR43214:SF24">
    <property type="entry name" value="TRANSCRIPTIONAL REGULATORY PROTEIN NARL-RELATED"/>
    <property type="match status" value="1"/>
</dbReference>
<dbReference type="InterPro" id="IPR001789">
    <property type="entry name" value="Sig_transdc_resp-reg_receiver"/>
</dbReference>
<gene>
    <name evidence="7" type="ORF">C8N24_1658</name>
</gene>
<name>A0A660L9R4_9ACTN</name>
<dbReference type="AlphaFoldDB" id="A0A660L9R4"/>
<dbReference type="PROSITE" id="PS50043">
    <property type="entry name" value="HTH_LUXR_2"/>
    <property type="match status" value="1"/>
</dbReference>
<dbReference type="InterPro" id="IPR000792">
    <property type="entry name" value="Tscrpt_reg_LuxR_C"/>
</dbReference>
<evidence type="ECO:0000313" key="7">
    <source>
        <dbReference type="EMBL" id="RKQ91827.1"/>
    </source>
</evidence>
<proteinExistence type="predicted"/>
<dbReference type="GO" id="GO:0006355">
    <property type="term" value="P:regulation of DNA-templated transcription"/>
    <property type="evidence" value="ECO:0007669"/>
    <property type="project" value="InterPro"/>
</dbReference>
<comment type="caution">
    <text evidence="7">The sequence shown here is derived from an EMBL/GenBank/DDBJ whole genome shotgun (WGS) entry which is preliminary data.</text>
</comment>
<accession>A0A660L9R4</accession>
<dbReference type="Gene3D" id="3.40.50.2300">
    <property type="match status" value="1"/>
</dbReference>
<dbReference type="PROSITE" id="PS50110">
    <property type="entry name" value="RESPONSE_REGULATORY"/>
    <property type="match status" value="1"/>
</dbReference>
<evidence type="ECO:0000313" key="8">
    <source>
        <dbReference type="Proteomes" id="UP000278962"/>
    </source>
</evidence>
<feature type="domain" description="HTH luxR-type" evidence="5">
    <location>
        <begin position="143"/>
        <end position="213"/>
    </location>
</feature>
<evidence type="ECO:0000256" key="2">
    <source>
        <dbReference type="ARBA" id="ARBA00023125"/>
    </source>
</evidence>
<dbReference type="EMBL" id="RBIL01000001">
    <property type="protein sequence ID" value="RKQ91827.1"/>
    <property type="molecule type" value="Genomic_DNA"/>
</dbReference>
<evidence type="ECO:0000259" key="6">
    <source>
        <dbReference type="PROSITE" id="PS50110"/>
    </source>
</evidence>
<dbReference type="InterPro" id="IPR016032">
    <property type="entry name" value="Sig_transdc_resp-reg_C-effctor"/>
</dbReference>
<keyword evidence="2 7" id="KW-0238">DNA-binding</keyword>
<reference evidence="7 8" key="1">
    <citation type="submission" date="2018-10" db="EMBL/GenBank/DDBJ databases">
        <title>Genomic Encyclopedia of Archaeal and Bacterial Type Strains, Phase II (KMG-II): from individual species to whole genera.</title>
        <authorList>
            <person name="Goeker M."/>
        </authorList>
    </citation>
    <scope>NUCLEOTIDE SEQUENCE [LARGE SCALE GENOMIC DNA]</scope>
    <source>
        <strain evidence="7 8">DSM 14954</strain>
    </source>
</reference>
<organism evidence="7 8">
    <name type="scientific">Solirubrobacter pauli</name>
    <dbReference type="NCBI Taxonomy" id="166793"/>
    <lineage>
        <taxon>Bacteria</taxon>
        <taxon>Bacillati</taxon>
        <taxon>Actinomycetota</taxon>
        <taxon>Thermoleophilia</taxon>
        <taxon>Solirubrobacterales</taxon>
        <taxon>Solirubrobacteraceae</taxon>
        <taxon>Solirubrobacter</taxon>
    </lineage>
</organism>
<evidence type="ECO:0000256" key="1">
    <source>
        <dbReference type="ARBA" id="ARBA00023015"/>
    </source>
</evidence>
<feature type="domain" description="Response regulatory" evidence="6">
    <location>
        <begin position="19"/>
        <end position="125"/>
    </location>
</feature>
<dbReference type="CDD" id="cd06170">
    <property type="entry name" value="LuxR_C_like"/>
    <property type="match status" value="1"/>
</dbReference>
<dbReference type="SMART" id="SM00421">
    <property type="entry name" value="HTH_LUXR"/>
    <property type="match status" value="1"/>
</dbReference>
<comment type="caution">
    <text evidence="4">Lacks conserved residue(s) required for the propagation of feature annotation.</text>
</comment>
<evidence type="ECO:0000259" key="5">
    <source>
        <dbReference type="PROSITE" id="PS50043"/>
    </source>
</evidence>
<dbReference type="PRINTS" id="PR00038">
    <property type="entry name" value="HTHLUXR"/>
</dbReference>
<dbReference type="GO" id="GO:0003677">
    <property type="term" value="F:DNA binding"/>
    <property type="evidence" value="ECO:0007669"/>
    <property type="project" value="UniProtKB-KW"/>
</dbReference>
<dbReference type="PANTHER" id="PTHR43214">
    <property type="entry name" value="TWO-COMPONENT RESPONSE REGULATOR"/>
    <property type="match status" value="1"/>
</dbReference>
<keyword evidence="8" id="KW-1185">Reference proteome</keyword>
<protein>
    <submittedName>
        <fullName evidence="7">DNA-binding NarL/FixJ family response regulator</fullName>
    </submittedName>
</protein>
<dbReference type="SUPFAM" id="SSF52172">
    <property type="entry name" value="CheY-like"/>
    <property type="match status" value="1"/>
</dbReference>
<dbReference type="InterPro" id="IPR039420">
    <property type="entry name" value="WalR-like"/>
</dbReference>
<dbReference type="InterPro" id="IPR011006">
    <property type="entry name" value="CheY-like_superfamily"/>
</dbReference>
<evidence type="ECO:0000256" key="3">
    <source>
        <dbReference type="ARBA" id="ARBA00023163"/>
    </source>
</evidence>
<sequence length="213" mass="23329">MTGNSRRPFIVWKGMQQLHVIVAADSALLRAVLSRLLEDHGIAVVGQAADAEELQRKARAHRPDMAVVALTDPPAREHVPLLVLADTADPDAALDLLEERPSGAGYLLAGQVPDVERFISAVREVAAGGSVIDPAVVPQVLVRRSTRNTFTDREREVLELMAAGRSNKAIAQQAYLSERAVERHVTSIFDKLRLPPSTRTHRRVLAVRAHLQV</sequence>
<keyword evidence="3" id="KW-0804">Transcription</keyword>
<dbReference type="GO" id="GO:0000160">
    <property type="term" value="P:phosphorelay signal transduction system"/>
    <property type="evidence" value="ECO:0007669"/>
    <property type="project" value="InterPro"/>
</dbReference>
<keyword evidence="1" id="KW-0805">Transcription regulation</keyword>
<dbReference type="Pfam" id="PF00196">
    <property type="entry name" value="GerE"/>
    <property type="match status" value="1"/>
</dbReference>
<evidence type="ECO:0000256" key="4">
    <source>
        <dbReference type="PROSITE-ProRule" id="PRU00169"/>
    </source>
</evidence>
<dbReference type="Proteomes" id="UP000278962">
    <property type="component" value="Unassembled WGS sequence"/>
</dbReference>
<dbReference type="SUPFAM" id="SSF46894">
    <property type="entry name" value="C-terminal effector domain of the bipartite response regulators"/>
    <property type="match status" value="1"/>
</dbReference>